<evidence type="ECO:0000313" key="5">
    <source>
        <dbReference type="EMBL" id="QGQ97435.1"/>
    </source>
</evidence>
<dbReference type="CDD" id="cd06127">
    <property type="entry name" value="DEDDh"/>
    <property type="match status" value="1"/>
</dbReference>
<protein>
    <submittedName>
        <fullName evidence="5">3'-5' exonuclease</fullName>
    </submittedName>
</protein>
<accession>A0A6B8RPF1</accession>
<dbReference type="GO" id="GO:0003677">
    <property type="term" value="F:DNA binding"/>
    <property type="evidence" value="ECO:0007669"/>
    <property type="project" value="InterPro"/>
</dbReference>
<dbReference type="Gene3D" id="3.30.420.10">
    <property type="entry name" value="Ribonuclease H-like superfamily/Ribonuclease H"/>
    <property type="match status" value="1"/>
</dbReference>
<keyword evidence="3 5" id="KW-0269">Exonuclease</keyword>
<dbReference type="Pfam" id="PF00929">
    <property type="entry name" value="RNase_T"/>
    <property type="match status" value="1"/>
</dbReference>
<dbReference type="SUPFAM" id="SSF53098">
    <property type="entry name" value="Ribonuclease H-like"/>
    <property type="match status" value="1"/>
</dbReference>
<dbReference type="AlphaFoldDB" id="A0A6B8RPF1"/>
<evidence type="ECO:0000256" key="1">
    <source>
        <dbReference type="ARBA" id="ARBA00022722"/>
    </source>
</evidence>
<dbReference type="InterPro" id="IPR012337">
    <property type="entry name" value="RNaseH-like_sf"/>
</dbReference>
<proteinExistence type="predicted"/>
<reference evidence="6" key="1">
    <citation type="submission" date="2018-11" db="EMBL/GenBank/DDBJ databases">
        <title>Complete genome sequence of Paenibacillus sp. ML311-T8.</title>
        <authorList>
            <person name="Nam Y.-D."/>
            <person name="Kang J."/>
            <person name="Chung W.-H."/>
            <person name="Park Y.S."/>
        </authorList>
    </citation>
    <scope>NUCLEOTIDE SEQUENCE [LARGE SCALE GENOMIC DNA]</scope>
    <source>
        <strain evidence="6">ML311-T8</strain>
    </source>
</reference>
<feature type="domain" description="Exonuclease" evidence="4">
    <location>
        <begin position="59"/>
        <end position="230"/>
    </location>
</feature>
<dbReference type="RefSeq" id="WP_155702540.1">
    <property type="nucleotide sequence ID" value="NZ_CP034235.1"/>
</dbReference>
<dbReference type="Proteomes" id="UP000426246">
    <property type="component" value="Chromosome"/>
</dbReference>
<sequence>MKEPKPPSGMWQLYKMGGITPAINSMFNPQNAQQMAFIRSIMKEQRQNSLYDVTLNDLHAVVFDLETTGFSPYNGDEIISIGAVVVEGRDVKSEETFYSNVNPKRNIPTVVEELTGITNKMGSEAPELIQALRRFLEFVQKRILIAHGTGHDKQFLNSALWKTSKTNLTHRVLDTMMIAKWLHPKRRDFGLDSLLDHYEISIDPAQRHHALGDSLMTANLWCKFMKEMENREVNNLGDLYAHLSHMA</sequence>
<keyword evidence="6" id="KW-1185">Reference proteome</keyword>
<dbReference type="GO" id="GO:0008408">
    <property type="term" value="F:3'-5' exonuclease activity"/>
    <property type="evidence" value="ECO:0007669"/>
    <property type="project" value="TreeGrafter"/>
</dbReference>
<evidence type="ECO:0000256" key="3">
    <source>
        <dbReference type="ARBA" id="ARBA00022839"/>
    </source>
</evidence>
<dbReference type="FunFam" id="3.30.420.10:FF:000045">
    <property type="entry name" value="3'-5' exonuclease DinG"/>
    <property type="match status" value="1"/>
</dbReference>
<name>A0A6B8RPF1_9BACL</name>
<gene>
    <name evidence="5" type="ORF">EHS13_22365</name>
</gene>
<dbReference type="GO" id="GO:0045004">
    <property type="term" value="P:DNA replication proofreading"/>
    <property type="evidence" value="ECO:0007669"/>
    <property type="project" value="TreeGrafter"/>
</dbReference>
<dbReference type="NCBIfam" id="NF005836">
    <property type="entry name" value="PRK07740.1"/>
    <property type="match status" value="1"/>
</dbReference>
<dbReference type="NCBIfam" id="TIGR00573">
    <property type="entry name" value="dnaq"/>
    <property type="match status" value="1"/>
</dbReference>
<evidence type="ECO:0000313" key="6">
    <source>
        <dbReference type="Proteomes" id="UP000426246"/>
    </source>
</evidence>
<dbReference type="PANTHER" id="PTHR30231:SF41">
    <property type="entry name" value="DNA POLYMERASE III SUBUNIT EPSILON"/>
    <property type="match status" value="1"/>
</dbReference>
<organism evidence="5 6">
    <name type="scientific">Paenibacillus psychroresistens</name>
    <dbReference type="NCBI Taxonomy" id="1778678"/>
    <lineage>
        <taxon>Bacteria</taxon>
        <taxon>Bacillati</taxon>
        <taxon>Bacillota</taxon>
        <taxon>Bacilli</taxon>
        <taxon>Bacillales</taxon>
        <taxon>Paenibacillaceae</taxon>
        <taxon>Paenibacillus</taxon>
    </lineage>
</organism>
<dbReference type="SMART" id="SM00479">
    <property type="entry name" value="EXOIII"/>
    <property type="match status" value="1"/>
</dbReference>
<dbReference type="InterPro" id="IPR006054">
    <property type="entry name" value="DnaQ"/>
</dbReference>
<dbReference type="GO" id="GO:0003887">
    <property type="term" value="F:DNA-directed DNA polymerase activity"/>
    <property type="evidence" value="ECO:0007669"/>
    <property type="project" value="InterPro"/>
</dbReference>
<dbReference type="PANTHER" id="PTHR30231">
    <property type="entry name" value="DNA POLYMERASE III SUBUNIT EPSILON"/>
    <property type="match status" value="1"/>
</dbReference>
<dbReference type="GO" id="GO:0005829">
    <property type="term" value="C:cytosol"/>
    <property type="evidence" value="ECO:0007669"/>
    <property type="project" value="TreeGrafter"/>
</dbReference>
<keyword evidence="1" id="KW-0540">Nuclease</keyword>
<keyword evidence="2" id="KW-0378">Hydrolase</keyword>
<dbReference type="InterPro" id="IPR013520">
    <property type="entry name" value="Ribonucl_H"/>
</dbReference>
<evidence type="ECO:0000259" key="4">
    <source>
        <dbReference type="SMART" id="SM00479"/>
    </source>
</evidence>
<dbReference type="InterPro" id="IPR036397">
    <property type="entry name" value="RNaseH_sf"/>
</dbReference>
<dbReference type="KEGG" id="ppsc:EHS13_22365"/>
<dbReference type="EMBL" id="CP034235">
    <property type="protein sequence ID" value="QGQ97435.1"/>
    <property type="molecule type" value="Genomic_DNA"/>
</dbReference>
<dbReference type="OrthoDB" id="9804290at2"/>
<evidence type="ECO:0000256" key="2">
    <source>
        <dbReference type="ARBA" id="ARBA00022801"/>
    </source>
</evidence>